<dbReference type="EMBL" id="GBXM01104857">
    <property type="protein sequence ID" value="JAH03720.1"/>
    <property type="molecule type" value="Transcribed_RNA"/>
</dbReference>
<accession>A0A0E9PI00</accession>
<reference evidence="1" key="1">
    <citation type="submission" date="2014-11" db="EMBL/GenBank/DDBJ databases">
        <authorList>
            <person name="Amaro Gonzalez C."/>
        </authorList>
    </citation>
    <scope>NUCLEOTIDE SEQUENCE</scope>
</reference>
<sequence length="72" mass="8396">MQIKNCGYMESVICKSTVTRLYLAKDCCRLQASEIRLNEKLKFNSEPSERGRTKCAAFVWKRTCKLRELKSC</sequence>
<name>A0A0E9PI00_ANGAN</name>
<protein>
    <submittedName>
        <fullName evidence="1">Uncharacterized protein</fullName>
    </submittedName>
</protein>
<organism evidence="1">
    <name type="scientific">Anguilla anguilla</name>
    <name type="common">European freshwater eel</name>
    <name type="synonym">Muraena anguilla</name>
    <dbReference type="NCBI Taxonomy" id="7936"/>
    <lineage>
        <taxon>Eukaryota</taxon>
        <taxon>Metazoa</taxon>
        <taxon>Chordata</taxon>
        <taxon>Craniata</taxon>
        <taxon>Vertebrata</taxon>
        <taxon>Euteleostomi</taxon>
        <taxon>Actinopterygii</taxon>
        <taxon>Neopterygii</taxon>
        <taxon>Teleostei</taxon>
        <taxon>Anguilliformes</taxon>
        <taxon>Anguillidae</taxon>
        <taxon>Anguilla</taxon>
    </lineage>
</organism>
<evidence type="ECO:0000313" key="1">
    <source>
        <dbReference type="EMBL" id="JAH03720.1"/>
    </source>
</evidence>
<reference evidence="1" key="2">
    <citation type="journal article" date="2015" name="Fish Shellfish Immunol.">
        <title>Early steps in the European eel (Anguilla anguilla)-Vibrio vulnificus interaction in the gills: Role of the RtxA13 toxin.</title>
        <authorList>
            <person name="Callol A."/>
            <person name="Pajuelo D."/>
            <person name="Ebbesson L."/>
            <person name="Teles M."/>
            <person name="MacKenzie S."/>
            <person name="Amaro C."/>
        </authorList>
    </citation>
    <scope>NUCLEOTIDE SEQUENCE</scope>
</reference>
<dbReference type="AlphaFoldDB" id="A0A0E9PI00"/>
<proteinExistence type="predicted"/>